<dbReference type="CDD" id="cd00093">
    <property type="entry name" value="HTH_XRE"/>
    <property type="match status" value="1"/>
</dbReference>
<name>L0F894_DESDL</name>
<feature type="domain" description="HTH cro/C1-type" evidence="1">
    <location>
        <begin position="22"/>
        <end position="76"/>
    </location>
</feature>
<proteinExistence type="predicted"/>
<dbReference type="EMBL" id="CP003344">
    <property type="protein sequence ID" value="AGA68881.1"/>
    <property type="molecule type" value="Genomic_DNA"/>
</dbReference>
<dbReference type="PROSITE" id="PS50943">
    <property type="entry name" value="HTH_CROC1"/>
    <property type="match status" value="1"/>
</dbReference>
<keyword evidence="3" id="KW-1185">Reference proteome</keyword>
<dbReference type="Proteomes" id="UP000010797">
    <property type="component" value="Chromosome"/>
</dbReference>
<dbReference type="RefSeq" id="WP_015261877.1">
    <property type="nucleotide sequence ID" value="NC_019903.1"/>
</dbReference>
<dbReference type="GO" id="GO:0003677">
    <property type="term" value="F:DNA binding"/>
    <property type="evidence" value="ECO:0007669"/>
    <property type="project" value="InterPro"/>
</dbReference>
<dbReference type="InterPro" id="IPR010982">
    <property type="entry name" value="Lambda_DNA-bd_dom_sf"/>
</dbReference>
<dbReference type="AlphaFoldDB" id="L0F894"/>
<dbReference type="SMART" id="SM00530">
    <property type="entry name" value="HTH_XRE"/>
    <property type="match status" value="1"/>
</dbReference>
<dbReference type="OrthoDB" id="3035529at2"/>
<dbReference type="Pfam" id="PF13560">
    <property type="entry name" value="HTH_31"/>
    <property type="match status" value="1"/>
</dbReference>
<gene>
    <name evidence="2" type="ordered locus">Desdi_1376</name>
</gene>
<organism evidence="2 3">
    <name type="scientific">Desulfitobacterium dichloroeliminans (strain LMG P-21439 / DCA1)</name>
    <dbReference type="NCBI Taxonomy" id="871963"/>
    <lineage>
        <taxon>Bacteria</taxon>
        <taxon>Bacillati</taxon>
        <taxon>Bacillota</taxon>
        <taxon>Clostridia</taxon>
        <taxon>Eubacteriales</taxon>
        <taxon>Desulfitobacteriaceae</taxon>
        <taxon>Desulfitobacterium</taxon>
    </lineage>
</organism>
<protein>
    <submittedName>
        <fullName evidence="2">Putative transcription factor, MBF1 like protein</fullName>
    </submittedName>
</protein>
<dbReference type="KEGG" id="ddl:Desdi_1376"/>
<dbReference type="HOGENOM" id="CLU_149892_0_0_9"/>
<reference evidence="3" key="1">
    <citation type="submission" date="2012-02" db="EMBL/GenBank/DDBJ databases">
        <title>Complete sequence of Desulfitobacterium dichloroeliminans LMG P-21439.</title>
        <authorList>
            <person name="Lucas S."/>
            <person name="Han J."/>
            <person name="Lapidus A."/>
            <person name="Cheng J.-F."/>
            <person name="Goodwin L."/>
            <person name="Pitluck S."/>
            <person name="Peters L."/>
            <person name="Ovchinnikova G."/>
            <person name="Teshima H."/>
            <person name="Detter J.C."/>
            <person name="Han C."/>
            <person name="Tapia R."/>
            <person name="Land M."/>
            <person name="Hauser L."/>
            <person name="Kyrpides N."/>
            <person name="Ivanova N."/>
            <person name="Pagani I."/>
            <person name="Kruse T."/>
            <person name="de Vos W.M."/>
            <person name="Boon N."/>
            <person name="Smidt H."/>
            <person name="Woyke T."/>
        </authorList>
    </citation>
    <scope>NUCLEOTIDE SEQUENCE [LARGE SCALE GENOMIC DNA]</scope>
    <source>
        <strain evidence="3">LMG P-21439 / DCA1</strain>
    </source>
</reference>
<dbReference type="eggNOG" id="COG1396">
    <property type="taxonomic scope" value="Bacteria"/>
</dbReference>
<evidence type="ECO:0000259" key="1">
    <source>
        <dbReference type="PROSITE" id="PS50943"/>
    </source>
</evidence>
<evidence type="ECO:0000313" key="3">
    <source>
        <dbReference type="Proteomes" id="UP000010797"/>
    </source>
</evidence>
<sequence length="144" mass="16579">MKKAQAILNNELQLLSQFGQYLYQLRAQRSLSLIKLGVRLGINASYLSELERGLKMPQDELVSRIAAFFGLDENGLFEMLGKVPLSVRQEIEQNLLLQTTLKEMSESQFSRQRKQELYGEFYNLVKRTKNNLRATPLNAVKVVE</sequence>
<evidence type="ECO:0000313" key="2">
    <source>
        <dbReference type="EMBL" id="AGA68881.1"/>
    </source>
</evidence>
<dbReference type="STRING" id="871963.Desdi_1376"/>
<dbReference type="Gene3D" id="1.10.260.40">
    <property type="entry name" value="lambda repressor-like DNA-binding domains"/>
    <property type="match status" value="1"/>
</dbReference>
<dbReference type="InterPro" id="IPR001387">
    <property type="entry name" value="Cro/C1-type_HTH"/>
</dbReference>
<accession>L0F894</accession>
<dbReference type="SUPFAM" id="SSF47413">
    <property type="entry name" value="lambda repressor-like DNA-binding domains"/>
    <property type="match status" value="1"/>
</dbReference>